<comment type="caution">
    <text evidence="3">The sequence shown here is derived from an EMBL/GenBank/DDBJ whole genome shotgun (WGS) entry which is preliminary data.</text>
</comment>
<feature type="compositionally biased region" description="Polar residues" evidence="1">
    <location>
        <begin position="273"/>
        <end position="289"/>
    </location>
</feature>
<accession>A0A3N9TN44</accession>
<dbReference type="Proteomes" id="UP000281112">
    <property type="component" value="Unassembled WGS sequence"/>
</dbReference>
<dbReference type="CDD" id="cd00060">
    <property type="entry name" value="FHA"/>
    <property type="match status" value="1"/>
</dbReference>
<dbReference type="Pfam" id="PF20232">
    <property type="entry name" value="T6SS_FHA_C"/>
    <property type="match status" value="1"/>
</dbReference>
<reference evidence="3 4" key="1">
    <citation type="submission" date="2018-11" db="EMBL/GenBank/DDBJ databases">
        <title>Vibrio LJC006 sp. nov., isolated from seawater during the bloom of the enteromorpha.</title>
        <authorList>
            <person name="Liang J."/>
        </authorList>
    </citation>
    <scope>NUCLEOTIDE SEQUENCE [LARGE SCALE GENOMIC DNA]</scope>
    <source>
        <strain evidence="3 4">LJC006</strain>
    </source>
</reference>
<dbReference type="EMBL" id="RJVQ01000001">
    <property type="protein sequence ID" value="RQW65075.1"/>
    <property type="molecule type" value="Genomic_DNA"/>
</dbReference>
<dbReference type="InterPro" id="IPR017735">
    <property type="entry name" value="T6SS_FHA"/>
</dbReference>
<dbReference type="InterPro" id="IPR046883">
    <property type="entry name" value="T6SS_FHA_C"/>
</dbReference>
<name>A0A3N9TN44_9VIBR</name>
<evidence type="ECO:0000256" key="1">
    <source>
        <dbReference type="SAM" id="MobiDB-lite"/>
    </source>
</evidence>
<dbReference type="InterPro" id="IPR008984">
    <property type="entry name" value="SMAD_FHA_dom_sf"/>
</dbReference>
<keyword evidence="4" id="KW-1185">Reference proteome</keyword>
<feature type="domain" description="Type VI secretion system FHA" evidence="2">
    <location>
        <begin position="297"/>
        <end position="474"/>
    </location>
</feature>
<gene>
    <name evidence="3" type="primary">tagH</name>
    <name evidence="3" type="ORF">EES38_03310</name>
</gene>
<dbReference type="NCBIfam" id="TIGR03354">
    <property type="entry name" value="VI_FHA"/>
    <property type="match status" value="1"/>
</dbReference>
<feature type="region of interest" description="Disordered" evidence="1">
    <location>
        <begin position="227"/>
        <end position="257"/>
    </location>
</feature>
<protein>
    <submittedName>
        <fullName evidence="3">Type VI secretion system-associated FHA domain protein TagH</fullName>
    </submittedName>
</protein>
<feature type="region of interest" description="Disordered" evidence="1">
    <location>
        <begin position="270"/>
        <end position="297"/>
    </location>
</feature>
<dbReference type="RefSeq" id="WP_124935729.1">
    <property type="nucleotide sequence ID" value="NZ_RJVQ01000001.1"/>
</dbReference>
<sequence>MYDLSLSMMITNTKYLESGTSPKKQWPQAGGSIGSSYADDWKLKDSQNKVHPMHCEIIIVDGAYCLKDTSGDTFINGSSMPIGKNDLAKLCHKDEIHVGPFNIRVSLVEANKEMESSESLDQLIPSRERGLLDNGDADLITHQDHQGVADPLLALDEMMGQPEDPERLIKHEVINEKNESALHSVDLGERAASISTQQSDSENVTASSIGLKRIIGFGRTLSNKVHSHFESDHRNNTKNNVSTKPEQTTQGTEGYGMDNNVLDLLEEEVAKSMTPSSRKSSEAGTSSHLLTGPMMNGMGVDLGDTEDMEKMHMLSQELGESLRSCIEGLLELHKQIDSGHFGVMNRSLQPIEDNPLRLGLDYQDTIKTMYEADKSLVHLSAPAAISESLKNIRDHNDAVQHATGEALQQILAAFSPQVLLRRFNSYKRGQDSEQTNHDSWAWNMYCSYYKELTSSRQKGFEKLFWQIFEQAYDKKIREKQLEF</sequence>
<dbReference type="OrthoDB" id="273564at2"/>
<evidence type="ECO:0000313" key="3">
    <source>
        <dbReference type="EMBL" id="RQW65075.1"/>
    </source>
</evidence>
<dbReference type="SUPFAM" id="SSF49879">
    <property type="entry name" value="SMAD/FHA domain"/>
    <property type="match status" value="1"/>
</dbReference>
<proteinExistence type="predicted"/>
<dbReference type="Gene3D" id="2.60.200.20">
    <property type="match status" value="1"/>
</dbReference>
<organism evidence="3 4">
    <name type="scientific">Vibrio viridaestus</name>
    <dbReference type="NCBI Taxonomy" id="2487322"/>
    <lineage>
        <taxon>Bacteria</taxon>
        <taxon>Pseudomonadati</taxon>
        <taxon>Pseudomonadota</taxon>
        <taxon>Gammaproteobacteria</taxon>
        <taxon>Vibrionales</taxon>
        <taxon>Vibrionaceae</taxon>
        <taxon>Vibrio</taxon>
    </lineage>
</organism>
<evidence type="ECO:0000259" key="2">
    <source>
        <dbReference type="Pfam" id="PF20232"/>
    </source>
</evidence>
<evidence type="ECO:0000313" key="4">
    <source>
        <dbReference type="Proteomes" id="UP000281112"/>
    </source>
</evidence>
<dbReference type="AlphaFoldDB" id="A0A3N9TN44"/>
<feature type="compositionally biased region" description="Polar residues" evidence="1">
    <location>
        <begin position="237"/>
        <end position="252"/>
    </location>
</feature>